<gene>
    <name evidence="2" type="ORF">KP509_33G042700</name>
</gene>
<protein>
    <submittedName>
        <fullName evidence="2">Uncharacterized protein</fullName>
    </submittedName>
</protein>
<name>A0A8T2QQ55_CERRI</name>
<feature type="transmembrane region" description="Helical" evidence="1">
    <location>
        <begin position="102"/>
        <end position="125"/>
    </location>
</feature>
<dbReference type="AlphaFoldDB" id="A0A8T2QQ55"/>
<keyword evidence="1" id="KW-1133">Transmembrane helix</keyword>
<keyword evidence="1" id="KW-0812">Transmembrane</keyword>
<dbReference type="OMA" id="LWWGVGE"/>
<reference evidence="2" key="1">
    <citation type="submission" date="2021-08" db="EMBL/GenBank/DDBJ databases">
        <title>WGS assembly of Ceratopteris richardii.</title>
        <authorList>
            <person name="Marchant D.B."/>
            <person name="Chen G."/>
            <person name="Jenkins J."/>
            <person name="Shu S."/>
            <person name="Leebens-Mack J."/>
            <person name="Grimwood J."/>
            <person name="Schmutz J."/>
            <person name="Soltis P."/>
            <person name="Soltis D."/>
            <person name="Chen Z.-H."/>
        </authorList>
    </citation>
    <scope>NUCLEOTIDE SEQUENCE</scope>
    <source>
        <strain evidence="2">Whitten #5841</strain>
        <tissue evidence="2">Leaf</tissue>
    </source>
</reference>
<feature type="transmembrane region" description="Helical" evidence="1">
    <location>
        <begin position="137"/>
        <end position="159"/>
    </location>
</feature>
<feature type="transmembrane region" description="Helical" evidence="1">
    <location>
        <begin position="55"/>
        <end position="74"/>
    </location>
</feature>
<dbReference type="PANTHER" id="PTHR34116">
    <property type="entry name" value="PLASMINOGEN ACTIVATOR INHIBITOR"/>
    <property type="match status" value="1"/>
</dbReference>
<dbReference type="Proteomes" id="UP000825935">
    <property type="component" value="Chromosome 33"/>
</dbReference>
<proteinExistence type="predicted"/>
<dbReference type="EMBL" id="CM035438">
    <property type="protein sequence ID" value="KAH7285724.1"/>
    <property type="molecule type" value="Genomic_DNA"/>
</dbReference>
<organism evidence="2 3">
    <name type="scientific">Ceratopteris richardii</name>
    <name type="common">Triangle waterfern</name>
    <dbReference type="NCBI Taxonomy" id="49495"/>
    <lineage>
        <taxon>Eukaryota</taxon>
        <taxon>Viridiplantae</taxon>
        <taxon>Streptophyta</taxon>
        <taxon>Embryophyta</taxon>
        <taxon>Tracheophyta</taxon>
        <taxon>Polypodiopsida</taxon>
        <taxon>Polypodiidae</taxon>
        <taxon>Polypodiales</taxon>
        <taxon>Pteridineae</taxon>
        <taxon>Pteridaceae</taxon>
        <taxon>Parkerioideae</taxon>
        <taxon>Ceratopteris</taxon>
    </lineage>
</organism>
<feature type="transmembrane region" description="Helical" evidence="1">
    <location>
        <begin position="230"/>
        <end position="252"/>
    </location>
</feature>
<feature type="transmembrane region" description="Helical" evidence="1">
    <location>
        <begin position="185"/>
        <end position="210"/>
    </location>
</feature>
<feature type="transmembrane region" description="Helical" evidence="1">
    <location>
        <begin position="264"/>
        <end position="292"/>
    </location>
</feature>
<evidence type="ECO:0000256" key="1">
    <source>
        <dbReference type="SAM" id="Phobius"/>
    </source>
</evidence>
<accession>A0A8T2QQ55</accession>
<comment type="caution">
    <text evidence="2">The sequence shown here is derived from an EMBL/GenBank/DDBJ whole genome shotgun (WGS) entry which is preliminary data.</text>
</comment>
<evidence type="ECO:0000313" key="3">
    <source>
        <dbReference type="Proteomes" id="UP000825935"/>
    </source>
</evidence>
<dbReference type="PANTHER" id="PTHR34116:SF2">
    <property type="entry name" value="THH1_TOM1_TOM3 DOMAIN-CONTAINING PROTEIN"/>
    <property type="match status" value="1"/>
</dbReference>
<keyword evidence="3" id="KW-1185">Reference proteome</keyword>
<keyword evidence="1" id="KW-0472">Membrane</keyword>
<feature type="transmembrane region" description="Helical" evidence="1">
    <location>
        <begin position="12"/>
        <end position="35"/>
    </location>
</feature>
<dbReference type="OrthoDB" id="1869454at2759"/>
<sequence length="397" mass="44585">MPLTSSASDVIGIVTLVLVGISCCLCVCGLAYVLLFHFRVVRERQTLLGDFDSPWIVRLVLICLSILWSVSEIFRLPFFREKHRYLHEMSSSTQENMCRFHVVWSIGLIEPGLLLTVLFLVQGSLQEIPRNINNRILLFSALLCFPVFIIQFSLAAAGYRLSSRGLLPSYFTRPYKVIEYEDNDQIILCSYSLLSLLALALFTLIFIWFFAQFGYRIVCHVINRKLRRRIYWLLVSVIVLLPLHVVLLGVTVKIDPSRTIHEVLTFTGFLALLFCVATALGVLVFLPIADAIDAHYSFRRRNWSWQSFRASPIEPFGRPSLTGLSDNEDPMNQGGSSLLLGALSSTDVGSSSREASLTFDTTVKELTLGPGGWLVDIPGSIAYPSSPVFPERPLTLI</sequence>
<evidence type="ECO:0000313" key="2">
    <source>
        <dbReference type="EMBL" id="KAH7285724.1"/>
    </source>
</evidence>